<evidence type="ECO:0000313" key="2">
    <source>
        <dbReference type="Proteomes" id="UP001549086"/>
    </source>
</evidence>
<reference evidence="1 2" key="1">
    <citation type="submission" date="2024-06" db="EMBL/GenBank/DDBJ databases">
        <title>Genomic Encyclopedia of Type Strains, Phase IV (KMG-IV): sequencing the most valuable type-strain genomes for metagenomic binning, comparative biology and taxonomic classification.</title>
        <authorList>
            <person name="Goeker M."/>
        </authorList>
    </citation>
    <scope>NUCLEOTIDE SEQUENCE [LARGE SCALE GENOMIC DNA]</scope>
    <source>
        <strain evidence="1 2">DSM 23649</strain>
    </source>
</reference>
<organism evidence="1 2">
    <name type="scientific">Bartonella silvatica</name>
    <dbReference type="NCBI Taxonomy" id="357760"/>
    <lineage>
        <taxon>Bacteria</taxon>
        <taxon>Pseudomonadati</taxon>
        <taxon>Pseudomonadota</taxon>
        <taxon>Alphaproteobacteria</taxon>
        <taxon>Hyphomicrobiales</taxon>
        <taxon>Bartonellaceae</taxon>
        <taxon>Bartonella</taxon>
    </lineage>
</organism>
<protein>
    <submittedName>
        <fullName evidence="1">Uncharacterized protein</fullName>
    </submittedName>
</protein>
<gene>
    <name evidence="1" type="ORF">ABID23_000766</name>
</gene>
<proteinExistence type="predicted"/>
<comment type="caution">
    <text evidence="1">The sequence shown here is derived from an EMBL/GenBank/DDBJ whole genome shotgun (WGS) entry which is preliminary data.</text>
</comment>
<keyword evidence="2" id="KW-1185">Reference proteome</keyword>
<evidence type="ECO:0000313" key="1">
    <source>
        <dbReference type="EMBL" id="MET3589680.1"/>
    </source>
</evidence>
<name>A0ABV2HGK3_9HYPH</name>
<accession>A0ABV2HGK3</accession>
<sequence length="31" mass="3537">MENPLLSPFSDEVLDSWFEHSTGLVSDENKL</sequence>
<dbReference type="EMBL" id="JBEPLI010000005">
    <property type="protein sequence ID" value="MET3589680.1"/>
    <property type="molecule type" value="Genomic_DNA"/>
</dbReference>
<dbReference type="Proteomes" id="UP001549086">
    <property type="component" value="Unassembled WGS sequence"/>
</dbReference>